<dbReference type="GO" id="GO:0004672">
    <property type="term" value="F:protein kinase activity"/>
    <property type="evidence" value="ECO:0007669"/>
    <property type="project" value="InterPro"/>
</dbReference>
<sequence length="149" mass="17092">MKYCDHNLRTVLDTSMTAFGRQSAKTPINLSEYYLLLNIFSDVNQGLEYLHSLEPPLIHRNLKPENILVVGHNPRGCFVKISGFGFSVFDESGSQSHTRGAGTEKYMAPEIGRGFQKKPHLDIKPEVRGTRRYRVYYDRPILWKATDKC</sequence>
<evidence type="ECO:0000259" key="1">
    <source>
        <dbReference type="PROSITE" id="PS50011"/>
    </source>
</evidence>
<evidence type="ECO:0000313" key="2">
    <source>
        <dbReference type="EMBL" id="CAD7625334.1"/>
    </source>
</evidence>
<dbReference type="InterPro" id="IPR050167">
    <property type="entry name" value="Ser_Thr_protein_kinase"/>
</dbReference>
<name>A0A7R9KLG0_9ACAR</name>
<organism evidence="2">
    <name type="scientific">Medioppia subpectinata</name>
    <dbReference type="NCBI Taxonomy" id="1979941"/>
    <lineage>
        <taxon>Eukaryota</taxon>
        <taxon>Metazoa</taxon>
        <taxon>Ecdysozoa</taxon>
        <taxon>Arthropoda</taxon>
        <taxon>Chelicerata</taxon>
        <taxon>Arachnida</taxon>
        <taxon>Acari</taxon>
        <taxon>Acariformes</taxon>
        <taxon>Sarcoptiformes</taxon>
        <taxon>Oribatida</taxon>
        <taxon>Brachypylina</taxon>
        <taxon>Oppioidea</taxon>
        <taxon>Oppiidae</taxon>
        <taxon>Medioppia</taxon>
    </lineage>
</organism>
<dbReference type="Pfam" id="PF00069">
    <property type="entry name" value="Pkinase"/>
    <property type="match status" value="1"/>
</dbReference>
<dbReference type="Gene3D" id="1.10.510.10">
    <property type="entry name" value="Transferase(Phosphotransferase) domain 1"/>
    <property type="match status" value="1"/>
</dbReference>
<proteinExistence type="predicted"/>
<dbReference type="InterPro" id="IPR011009">
    <property type="entry name" value="Kinase-like_dom_sf"/>
</dbReference>
<dbReference type="OrthoDB" id="4062651at2759"/>
<protein>
    <recommendedName>
        <fullName evidence="1">Protein kinase domain-containing protein</fullName>
    </recommendedName>
</protein>
<accession>A0A7R9KLG0</accession>
<dbReference type="AlphaFoldDB" id="A0A7R9KLG0"/>
<gene>
    <name evidence="2" type="ORF">OSB1V03_LOCUS5769</name>
</gene>
<dbReference type="EMBL" id="OC857556">
    <property type="protein sequence ID" value="CAD7625334.1"/>
    <property type="molecule type" value="Genomic_DNA"/>
</dbReference>
<dbReference type="EMBL" id="CAJPIZ010002981">
    <property type="protein sequence ID" value="CAG2105764.1"/>
    <property type="molecule type" value="Genomic_DNA"/>
</dbReference>
<dbReference type="GO" id="GO:0007165">
    <property type="term" value="P:signal transduction"/>
    <property type="evidence" value="ECO:0007669"/>
    <property type="project" value="TreeGrafter"/>
</dbReference>
<dbReference type="SUPFAM" id="SSF56112">
    <property type="entry name" value="Protein kinase-like (PK-like)"/>
    <property type="match status" value="1"/>
</dbReference>
<reference evidence="2" key="1">
    <citation type="submission" date="2020-11" db="EMBL/GenBank/DDBJ databases">
        <authorList>
            <person name="Tran Van P."/>
        </authorList>
    </citation>
    <scope>NUCLEOTIDE SEQUENCE</scope>
</reference>
<dbReference type="PANTHER" id="PTHR23257">
    <property type="entry name" value="SERINE-THREONINE PROTEIN KINASE"/>
    <property type="match status" value="1"/>
</dbReference>
<dbReference type="PROSITE" id="PS50011">
    <property type="entry name" value="PROTEIN_KINASE_DOM"/>
    <property type="match status" value="1"/>
</dbReference>
<dbReference type="GO" id="GO:0005737">
    <property type="term" value="C:cytoplasm"/>
    <property type="evidence" value="ECO:0007669"/>
    <property type="project" value="TreeGrafter"/>
</dbReference>
<evidence type="ECO:0000313" key="3">
    <source>
        <dbReference type="Proteomes" id="UP000759131"/>
    </source>
</evidence>
<dbReference type="PANTHER" id="PTHR23257:SF958">
    <property type="entry name" value="SERINE_THREONINE-PROTEIN KINASE WNK4"/>
    <property type="match status" value="1"/>
</dbReference>
<dbReference type="GO" id="GO:0005524">
    <property type="term" value="F:ATP binding"/>
    <property type="evidence" value="ECO:0007669"/>
    <property type="project" value="InterPro"/>
</dbReference>
<keyword evidence="3" id="KW-1185">Reference proteome</keyword>
<feature type="domain" description="Protein kinase" evidence="1">
    <location>
        <begin position="1"/>
        <end position="149"/>
    </location>
</feature>
<dbReference type="Proteomes" id="UP000759131">
    <property type="component" value="Unassembled WGS sequence"/>
</dbReference>
<dbReference type="InterPro" id="IPR000719">
    <property type="entry name" value="Prot_kinase_dom"/>
</dbReference>